<accession>A0A0C3C9D8</accession>
<dbReference type="Gene3D" id="3.90.1720.10">
    <property type="entry name" value="endopeptidase domain like (from Nostoc punctiforme)"/>
    <property type="match status" value="1"/>
</dbReference>
<dbReference type="SUPFAM" id="SSF54001">
    <property type="entry name" value="Cysteine proteinases"/>
    <property type="match status" value="1"/>
</dbReference>
<dbReference type="Proteomes" id="UP000054321">
    <property type="component" value="Unassembled WGS sequence"/>
</dbReference>
<name>A0A0C3C9D8_OIDMZ</name>
<organism evidence="1 2">
    <name type="scientific">Oidiodendron maius (strain Zn)</name>
    <dbReference type="NCBI Taxonomy" id="913774"/>
    <lineage>
        <taxon>Eukaryota</taxon>
        <taxon>Fungi</taxon>
        <taxon>Dikarya</taxon>
        <taxon>Ascomycota</taxon>
        <taxon>Pezizomycotina</taxon>
        <taxon>Leotiomycetes</taxon>
        <taxon>Leotiomycetes incertae sedis</taxon>
        <taxon>Myxotrichaceae</taxon>
        <taxon>Oidiodendron</taxon>
    </lineage>
</organism>
<dbReference type="STRING" id="913774.A0A0C3C9D8"/>
<protein>
    <recommendedName>
        <fullName evidence="3">NlpC/P60 domain-containing protein</fullName>
    </recommendedName>
</protein>
<dbReference type="OrthoDB" id="5358886at2759"/>
<dbReference type="HOGENOM" id="CLU_1690998_0_0_1"/>
<gene>
    <name evidence="1" type="ORF">OIDMADRAFT_62626</name>
</gene>
<evidence type="ECO:0000313" key="1">
    <source>
        <dbReference type="EMBL" id="KIM95528.1"/>
    </source>
</evidence>
<reference evidence="2" key="2">
    <citation type="submission" date="2015-01" db="EMBL/GenBank/DDBJ databases">
        <title>Evolutionary Origins and Diversification of the Mycorrhizal Mutualists.</title>
        <authorList>
            <consortium name="DOE Joint Genome Institute"/>
            <consortium name="Mycorrhizal Genomics Consortium"/>
            <person name="Kohler A."/>
            <person name="Kuo A."/>
            <person name="Nagy L.G."/>
            <person name="Floudas D."/>
            <person name="Copeland A."/>
            <person name="Barry K.W."/>
            <person name="Cichocki N."/>
            <person name="Veneault-Fourrey C."/>
            <person name="LaButti K."/>
            <person name="Lindquist E.A."/>
            <person name="Lipzen A."/>
            <person name="Lundell T."/>
            <person name="Morin E."/>
            <person name="Murat C."/>
            <person name="Riley R."/>
            <person name="Ohm R."/>
            <person name="Sun H."/>
            <person name="Tunlid A."/>
            <person name="Henrissat B."/>
            <person name="Grigoriev I.V."/>
            <person name="Hibbett D.S."/>
            <person name="Martin F."/>
        </authorList>
    </citation>
    <scope>NUCLEOTIDE SEQUENCE [LARGE SCALE GENOMIC DNA]</scope>
    <source>
        <strain evidence="2">Zn</strain>
    </source>
</reference>
<evidence type="ECO:0000313" key="2">
    <source>
        <dbReference type="Proteomes" id="UP000054321"/>
    </source>
</evidence>
<reference evidence="1 2" key="1">
    <citation type="submission" date="2014-04" db="EMBL/GenBank/DDBJ databases">
        <authorList>
            <consortium name="DOE Joint Genome Institute"/>
            <person name="Kuo A."/>
            <person name="Martino E."/>
            <person name="Perotto S."/>
            <person name="Kohler A."/>
            <person name="Nagy L.G."/>
            <person name="Floudas D."/>
            <person name="Copeland A."/>
            <person name="Barry K.W."/>
            <person name="Cichocki N."/>
            <person name="Veneault-Fourrey C."/>
            <person name="LaButti K."/>
            <person name="Lindquist E.A."/>
            <person name="Lipzen A."/>
            <person name="Lundell T."/>
            <person name="Morin E."/>
            <person name="Murat C."/>
            <person name="Sun H."/>
            <person name="Tunlid A."/>
            <person name="Henrissat B."/>
            <person name="Grigoriev I.V."/>
            <person name="Hibbett D.S."/>
            <person name="Martin F."/>
            <person name="Nordberg H.P."/>
            <person name="Cantor M.N."/>
            <person name="Hua S.X."/>
        </authorList>
    </citation>
    <scope>NUCLEOTIDE SEQUENCE [LARGE SCALE GENOMIC DNA]</scope>
    <source>
        <strain evidence="1 2">Zn</strain>
    </source>
</reference>
<dbReference type="EMBL" id="KN832886">
    <property type="protein sequence ID" value="KIM95528.1"/>
    <property type="molecule type" value="Genomic_DNA"/>
</dbReference>
<sequence length="156" mass="16885">CEASGGGGGHSSIGGKISRTEIVDRGMNWINQHVPYNMDATWPDEEGTRYRTDCSGFVSMALHSSAPGRNTVSLTEIAVEIAWDSLQPGDFVGTLGPGTGGSAGHVTLFHSWVDSTKKRYNSLECRGTAYGCIPYQRPIGWTDGSFTSKPYRYTEV</sequence>
<dbReference type="InParanoid" id="A0A0C3C9D8"/>
<dbReference type="AlphaFoldDB" id="A0A0C3C9D8"/>
<proteinExistence type="predicted"/>
<keyword evidence="2" id="KW-1185">Reference proteome</keyword>
<evidence type="ECO:0008006" key="3">
    <source>
        <dbReference type="Google" id="ProtNLM"/>
    </source>
</evidence>
<feature type="non-terminal residue" evidence="1">
    <location>
        <position position="156"/>
    </location>
</feature>
<dbReference type="InterPro" id="IPR038765">
    <property type="entry name" value="Papain-like_cys_pep_sf"/>
</dbReference>
<feature type="non-terminal residue" evidence="1">
    <location>
        <position position="1"/>
    </location>
</feature>